<evidence type="ECO:0000256" key="1">
    <source>
        <dbReference type="SAM" id="SignalP"/>
    </source>
</evidence>
<keyword evidence="1" id="KW-0732">Signal</keyword>
<dbReference type="SUPFAM" id="SSF56399">
    <property type="entry name" value="ADP-ribosylation"/>
    <property type="match status" value="1"/>
</dbReference>
<keyword evidence="3" id="KW-1185">Reference proteome</keyword>
<evidence type="ECO:0000313" key="3">
    <source>
        <dbReference type="Proteomes" id="UP001626537"/>
    </source>
</evidence>
<feature type="signal peptide" evidence="1">
    <location>
        <begin position="1"/>
        <end position="18"/>
    </location>
</feature>
<dbReference type="Pfam" id="PF06108">
    <property type="entry name" value="DUF952"/>
    <property type="match status" value="1"/>
</dbReference>
<dbReference type="InterPro" id="IPR009297">
    <property type="entry name" value="DUF952"/>
</dbReference>
<dbReference type="EMBL" id="CP136864">
    <property type="protein sequence ID" value="WOJ94725.1"/>
    <property type="molecule type" value="Genomic_DNA"/>
</dbReference>
<organism evidence="2 3">
    <name type="scientific">Congregibacter variabilis</name>
    <dbReference type="NCBI Taxonomy" id="3081200"/>
    <lineage>
        <taxon>Bacteria</taxon>
        <taxon>Pseudomonadati</taxon>
        <taxon>Pseudomonadota</taxon>
        <taxon>Gammaproteobacteria</taxon>
        <taxon>Cellvibrionales</taxon>
        <taxon>Halieaceae</taxon>
        <taxon>Congregibacter</taxon>
    </lineage>
</organism>
<dbReference type="Proteomes" id="UP001626537">
    <property type="component" value="Chromosome"/>
</dbReference>
<feature type="chain" id="PRO_5046684441" evidence="1">
    <location>
        <begin position="19"/>
        <end position="159"/>
    </location>
</feature>
<sequence length="159" mass="17291">MRRLLVLLLTTLSFSVAAADEPLNPTGFPYVFHMVQAKLWDQVLAEDSTYFPPTYEADGFTHGTSNPAKLMNVANHFYPQVKGEWYCLRMTVESLASTGVTTVFEGTAPVGDIPPNFEGATDELFPHILGGIKPGAVLEAHTIVRAEDGTFLSVDGVTD</sequence>
<reference evidence="2 3" key="1">
    <citation type="submission" date="2023-10" db="EMBL/GenBank/DDBJ databases">
        <title>Two novel species belonging to the OM43/NOR5 clade.</title>
        <authorList>
            <person name="Park M."/>
        </authorList>
    </citation>
    <scope>NUCLEOTIDE SEQUENCE [LARGE SCALE GENOMIC DNA]</scope>
    <source>
        <strain evidence="2 3">IMCC43200</strain>
    </source>
</reference>
<gene>
    <name evidence="2" type="ORF">R0135_06040</name>
</gene>
<evidence type="ECO:0000313" key="2">
    <source>
        <dbReference type="EMBL" id="WOJ94725.1"/>
    </source>
</evidence>
<dbReference type="RefSeq" id="WP_407349362.1">
    <property type="nucleotide sequence ID" value="NZ_CP136864.1"/>
</dbReference>
<protein>
    <submittedName>
        <fullName evidence="2">DUF952 domain-containing protein</fullName>
    </submittedName>
</protein>
<proteinExistence type="predicted"/>
<accession>A0ABZ0I8D3</accession>
<dbReference type="Gene3D" id="3.20.170.20">
    <property type="entry name" value="Protein of unknown function DUF952"/>
    <property type="match status" value="1"/>
</dbReference>
<name>A0ABZ0I8D3_9GAMM</name>